<dbReference type="EMBL" id="JAYMGO010000019">
    <property type="protein sequence ID" value="KAL1255616.1"/>
    <property type="molecule type" value="Genomic_DNA"/>
</dbReference>
<proteinExistence type="predicted"/>
<comment type="caution">
    <text evidence="1">The sequence shown here is derived from an EMBL/GenBank/DDBJ whole genome shotgun (WGS) entry which is preliminary data.</text>
</comment>
<reference evidence="1 2" key="1">
    <citation type="submission" date="2023-09" db="EMBL/GenBank/DDBJ databases">
        <authorList>
            <person name="Wang M."/>
        </authorList>
    </citation>
    <scope>NUCLEOTIDE SEQUENCE [LARGE SCALE GENOMIC DNA]</scope>
    <source>
        <strain evidence="1">GT-2023</strain>
        <tissue evidence="1">Liver</tissue>
    </source>
</reference>
<sequence length="86" mass="9952">MLIQRRVKAEQQRSRTNKKRAFALFHQTFGESRCFIETCSWDASVTSPLHIALRHMLVNPSRFVVSRLGCDLFANKAGRGRRAFLE</sequence>
<accession>A0ABR3LU39</accession>
<evidence type="ECO:0000313" key="2">
    <source>
        <dbReference type="Proteomes" id="UP001558613"/>
    </source>
</evidence>
<organism evidence="1 2">
    <name type="scientific">Cirrhinus molitorella</name>
    <name type="common">mud carp</name>
    <dbReference type="NCBI Taxonomy" id="172907"/>
    <lineage>
        <taxon>Eukaryota</taxon>
        <taxon>Metazoa</taxon>
        <taxon>Chordata</taxon>
        <taxon>Craniata</taxon>
        <taxon>Vertebrata</taxon>
        <taxon>Euteleostomi</taxon>
        <taxon>Actinopterygii</taxon>
        <taxon>Neopterygii</taxon>
        <taxon>Teleostei</taxon>
        <taxon>Ostariophysi</taxon>
        <taxon>Cypriniformes</taxon>
        <taxon>Cyprinidae</taxon>
        <taxon>Labeoninae</taxon>
        <taxon>Labeonini</taxon>
        <taxon>Cirrhinus</taxon>
    </lineage>
</organism>
<protein>
    <submittedName>
        <fullName evidence="1">Uncharacterized protein</fullName>
    </submittedName>
</protein>
<name>A0ABR3LU39_9TELE</name>
<keyword evidence="2" id="KW-1185">Reference proteome</keyword>
<dbReference type="Proteomes" id="UP001558613">
    <property type="component" value="Unassembled WGS sequence"/>
</dbReference>
<gene>
    <name evidence="1" type="ORF">QQF64_013677</name>
</gene>
<evidence type="ECO:0000313" key="1">
    <source>
        <dbReference type="EMBL" id="KAL1255616.1"/>
    </source>
</evidence>